<keyword evidence="2" id="KW-1185">Reference proteome</keyword>
<reference evidence="1 2" key="1">
    <citation type="submission" date="2022-04" db="EMBL/GenBank/DDBJ databases">
        <title>Genome sequence of C. roseum typestrain.</title>
        <authorList>
            <person name="Poehlein A."/>
            <person name="Schoch T."/>
            <person name="Duerre P."/>
            <person name="Daniel R."/>
        </authorList>
    </citation>
    <scope>NUCLEOTIDE SEQUENCE [LARGE SCALE GENOMIC DNA]</scope>
    <source>
        <strain evidence="1 2">DSM 7320</strain>
    </source>
</reference>
<name>A0A1S8L2Y8_9CLOT</name>
<dbReference type="KEGG" id="crw:CROST_031790"/>
<dbReference type="STRING" id="84029.CROST_27520"/>
<sequence>MNRWKFKLAVSLCAIVVAILSIRDKNIVTSILYILLAIVYGIAAAYNYKKGEKS</sequence>
<protein>
    <submittedName>
        <fullName evidence="1">Uncharacterized protein</fullName>
    </submittedName>
</protein>
<evidence type="ECO:0000313" key="1">
    <source>
        <dbReference type="EMBL" id="URZ12457.1"/>
    </source>
</evidence>
<gene>
    <name evidence="1" type="ORF">CROST_031790</name>
</gene>
<dbReference type="AlphaFoldDB" id="A0A1S8L2Y8"/>
<dbReference type="RefSeq" id="WP_176091583.1">
    <property type="nucleotide sequence ID" value="NZ_CP096983.1"/>
</dbReference>
<evidence type="ECO:0000313" key="2">
    <source>
        <dbReference type="Proteomes" id="UP000190951"/>
    </source>
</evidence>
<dbReference type="EMBL" id="CP096983">
    <property type="protein sequence ID" value="URZ12457.1"/>
    <property type="molecule type" value="Genomic_DNA"/>
</dbReference>
<organism evidence="1 2">
    <name type="scientific">Clostridium felsineum</name>
    <dbReference type="NCBI Taxonomy" id="36839"/>
    <lineage>
        <taxon>Bacteria</taxon>
        <taxon>Bacillati</taxon>
        <taxon>Bacillota</taxon>
        <taxon>Clostridia</taxon>
        <taxon>Eubacteriales</taxon>
        <taxon>Clostridiaceae</taxon>
        <taxon>Clostridium</taxon>
    </lineage>
</organism>
<accession>A0A1S8L2Y8</accession>
<dbReference type="Proteomes" id="UP000190951">
    <property type="component" value="Chromosome"/>
</dbReference>
<proteinExistence type="predicted"/>